<reference evidence="3 4" key="1">
    <citation type="submission" date="2017-08" db="EMBL/GenBank/DDBJ databases">
        <title>Pusillimonas indicus sp. nov., a member of the family Alcaligenaceae isolated from surface seawater.</title>
        <authorList>
            <person name="Li J."/>
        </authorList>
    </citation>
    <scope>NUCLEOTIDE SEQUENCE [LARGE SCALE GENOMIC DNA]</scope>
    <source>
        <strain evidence="3 4">L52-1-41</strain>
    </source>
</reference>
<organism evidence="3 4">
    <name type="scientific">Neopusillimonas maritima</name>
    <dbReference type="NCBI Taxonomy" id="2026239"/>
    <lineage>
        <taxon>Bacteria</taxon>
        <taxon>Pseudomonadati</taxon>
        <taxon>Pseudomonadota</taxon>
        <taxon>Betaproteobacteria</taxon>
        <taxon>Burkholderiales</taxon>
        <taxon>Alcaligenaceae</taxon>
        <taxon>Neopusillimonas</taxon>
    </lineage>
</organism>
<dbReference type="InterPro" id="IPR052057">
    <property type="entry name" value="IS150/IS1296_orfA-like"/>
</dbReference>
<evidence type="ECO:0000256" key="1">
    <source>
        <dbReference type="ARBA" id="ARBA00038232"/>
    </source>
</evidence>
<name>A0A3A1YUM0_9BURK</name>
<dbReference type="InterPro" id="IPR036388">
    <property type="entry name" value="WH-like_DNA-bd_sf"/>
</dbReference>
<dbReference type="AlphaFoldDB" id="A0A3A1YUM0"/>
<feature type="non-terminal residue" evidence="3">
    <location>
        <position position="124"/>
    </location>
</feature>
<sequence length="124" mass="14088">MSKHDEQFKIKVVLEYLSGRFGGYRTVADAYGIDSSSLRSWVTSYQMHGSLGLRRKGASYDVAFKLSVLERMQREALSVRETAALFDIRCAAHISKWKLQYDVGGLDALTDRRSRPKNMPTKLP</sequence>
<proteinExistence type="inferred from homology"/>
<dbReference type="InterPro" id="IPR010921">
    <property type="entry name" value="Trp_repressor/repl_initiator"/>
</dbReference>
<protein>
    <recommendedName>
        <fullName evidence="2">Insertion element IS150 protein InsJ-like helix-turn-helix domain-containing protein</fullName>
    </recommendedName>
</protein>
<accession>A0A3A1YUM0</accession>
<dbReference type="InterPro" id="IPR009057">
    <property type="entry name" value="Homeodomain-like_sf"/>
</dbReference>
<feature type="domain" description="Insertion element IS150 protein InsJ-like helix-turn-helix" evidence="2">
    <location>
        <begin position="64"/>
        <end position="117"/>
    </location>
</feature>
<evidence type="ECO:0000313" key="3">
    <source>
        <dbReference type="EMBL" id="RIY40969.1"/>
    </source>
</evidence>
<dbReference type="PANTHER" id="PTHR33795">
    <property type="entry name" value="INSERTION ELEMENT IS150 PROTEIN INSJ"/>
    <property type="match status" value="1"/>
</dbReference>
<dbReference type="GO" id="GO:0043565">
    <property type="term" value="F:sequence-specific DNA binding"/>
    <property type="evidence" value="ECO:0007669"/>
    <property type="project" value="InterPro"/>
</dbReference>
<dbReference type="Gene3D" id="1.10.10.10">
    <property type="entry name" value="Winged helix-like DNA-binding domain superfamily/Winged helix DNA-binding domain"/>
    <property type="match status" value="2"/>
</dbReference>
<evidence type="ECO:0000259" key="2">
    <source>
        <dbReference type="Pfam" id="PF13518"/>
    </source>
</evidence>
<gene>
    <name evidence="3" type="ORF">CJP73_09285</name>
</gene>
<dbReference type="SUPFAM" id="SSF46689">
    <property type="entry name" value="Homeodomain-like"/>
    <property type="match status" value="1"/>
</dbReference>
<dbReference type="Proteomes" id="UP000266206">
    <property type="component" value="Unassembled WGS sequence"/>
</dbReference>
<evidence type="ECO:0000313" key="4">
    <source>
        <dbReference type="Proteomes" id="UP000266206"/>
    </source>
</evidence>
<dbReference type="Pfam" id="PF13518">
    <property type="entry name" value="HTH_28"/>
    <property type="match status" value="1"/>
</dbReference>
<dbReference type="InterPro" id="IPR055247">
    <property type="entry name" value="InsJ-like_HTH"/>
</dbReference>
<dbReference type="SUPFAM" id="SSF48295">
    <property type="entry name" value="TrpR-like"/>
    <property type="match status" value="1"/>
</dbReference>
<comment type="caution">
    <text evidence="3">The sequence shown here is derived from an EMBL/GenBank/DDBJ whole genome shotgun (WGS) entry which is preliminary data.</text>
</comment>
<comment type="similarity">
    <text evidence="1">Belongs to the IS150/IS1296 orfA family.</text>
</comment>
<dbReference type="PANTHER" id="PTHR33795:SF1">
    <property type="entry name" value="INSERTION ELEMENT IS150 PROTEIN INSJ"/>
    <property type="match status" value="1"/>
</dbReference>
<dbReference type="EMBL" id="NQYH01000006">
    <property type="protein sequence ID" value="RIY40969.1"/>
    <property type="molecule type" value="Genomic_DNA"/>
</dbReference>